<name>A0A2A7B1K1_9FIRM</name>
<comment type="caution">
    <text evidence="1">The sequence shown here is derived from an EMBL/GenBank/DDBJ whole genome shotgun (WGS) entry which is preliminary data.</text>
</comment>
<gene>
    <name evidence="1" type="ORF">CGS59_01375</name>
</gene>
<dbReference type="Proteomes" id="UP000220480">
    <property type="component" value="Unassembled WGS sequence"/>
</dbReference>
<dbReference type="EMBL" id="NMTZ01000002">
    <property type="protein sequence ID" value="PDX85264.1"/>
    <property type="molecule type" value="Genomic_DNA"/>
</dbReference>
<accession>A0A2A7B1K1</accession>
<protein>
    <recommendedName>
        <fullName evidence="3">DUF3310 domain-containing protein</fullName>
    </recommendedName>
</protein>
<organism evidence="1 2">
    <name type="scientific">Faecalibacterium prausnitzii</name>
    <dbReference type="NCBI Taxonomy" id="853"/>
    <lineage>
        <taxon>Bacteria</taxon>
        <taxon>Bacillati</taxon>
        <taxon>Bacillota</taxon>
        <taxon>Clostridia</taxon>
        <taxon>Eubacteriales</taxon>
        <taxon>Oscillospiraceae</taxon>
        <taxon>Faecalibacterium</taxon>
    </lineage>
</organism>
<evidence type="ECO:0008006" key="3">
    <source>
        <dbReference type="Google" id="ProtNLM"/>
    </source>
</evidence>
<proteinExistence type="predicted"/>
<evidence type="ECO:0000313" key="2">
    <source>
        <dbReference type="Proteomes" id="UP000220480"/>
    </source>
</evidence>
<sequence>MASSAARAGKGAEDRMSGYNEIGAMNFAEGFLLAGGQADILRKIIVKEYDLDEATADWHIEQAQQWAVWARKALNCANGEK</sequence>
<reference evidence="1 2" key="1">
    <citation type="journal article" date="2017" name="Front. Microbiol.">
        <title>New Insights into the Diversity of the Genus Faecalibacterium.</title>
        <authorList>
            <person name="Benevides L."/>
            <person name="Burman S."/>
            <person name="Martin R."/>
            <person name="Robert V."/>
            <person name="Thomas M."/>
            <person name="Miquel S."/>
            <person name="Chain F."/>
            <person name="Sokol H."/>
            <person name="Bermudez-Humaran L.G."/>
            <person name="Morrison M."/>
            <person name="Langella P."/>
            <person name="Azevedo V.A."/>
            <person name="Chatel J.M."/>
            <person name="Soares S."/>
        </authorList>
    </citation>
    <scope>NUCLEOTIDE SEQUENCE [LARGE SCALE GENOMIC DNA]</scope>
    <source>
        <strain evidence="1 2">CNCM I 4644</strain>
    </source>
</reference>
<dbReference type="AlphaFoldDB" id="A0A2A7B1K1"/>
<evidence type="ECO:0000313" key="1">
    <source>
        <dbReference type="EMBL" id="PDX85264.1"/>
    </source>
</evidence>